<gene>
    <name evidence="1" type="ORF">NC653_001755</name>
</gene>
<evidence type="ECO:0000313" key="2">
    <source>
        <dbReference type="Proteomes" id="UP001164929"/>
    </source>
</evidence>
<dbReference type="AlphaFoldDB" id="A0AAD6RM90"/>
<protein>
    <submittedName>
        <fullName evidence="1">Uncharacterized protein</fullName>
    </submittedName>
</protein>
<reference evidence="1 2" key="1">
    <citation type="journal article" date="2023" name="Mol. Ecol. Resour.">
        <title>Chromosome-level genome assembly of a triploid poplar Populus alba 'Berolinensis'.</title>
        <authorList>
            <person name="Chen S."/>
            <person name="Yu Y."/>
            <person name="Wang X."/>
            <person name="Wang S."/>
            <person name="Zhang T."/>
            <person name="Zhou Y."/>
            <person name="He R."/>
            <person name="Meng N."/>
            <person name="Wang Y."/>
            <person name="Liu W."/>
            <person name="Liu Z."/>
            <person name="Liu J."/>
            <person name="Guo Q."/>
            <person name="Huang H."/>
            <person name="Sederoff R.R."/>
            <person name="Wang G."/>
            <person name="Qu G."/>
            <person name="Chen S."/>
        </authorList>
    </citation>
    <scope>NUCLEOTIDE SEQUENCE [LARGE SCALE GENOMIC DNA]</scope>
    <source>
        <strain evidence="1">SC-2020</strain>
    </source>
</reference>
<organism evidence="1 2">
    <name type="scientific">Populus alba x Populus x berolinensis</name>
    <dbReference type="NCBI Taxonomy" id="444605"/>
    <lineage>
        <taxon>Eukaryota</taxon>
        <taxon>Viridiplantae</taxon>
        <taxon>Streptophyta</taxon>
        <taxon>Embryophyta</taxon>
        <taxon>Tracheophyta</taxon>
        <taxon>Spermatophyta</taxon>
        <taxon>Magnoliopsida</taxon>
        <taxon>eudicotyledons</taxon>
        <taxon>Gunneridae</taxon>
        <taxon>Pentapetalae</taxon>
        <taxon>rosids</taxon>
        <taxon>fabids</taxon>
        <taxon>Malpighiales</taxon>
        <taxon>Salicaceae</taxon>
        <taxon>Saliceae</taxon>
        <taxon>Populus</taxon>
    </lineage>
</organism>
<evidence type="ECO:0000313" key="1">
    <source>
        <dbReference type="EMBL" id="KAJ7011419.1"/>
    </source>
</evidence>
<accession>A0AAD6RM90</accession>
<sequence length="154" mass="17352">MQMYLSIYFQLSLLLPRLVEITFLRKLHDLSNNEAAPDSIRLAPTGLDTDFSYSQGNSKLLIKAINDGRVHAVVSWEACLCCFLSHFLDSCNICIYLCLFWWILHLDPGGTVFDSTAPRWITSITQVTYAFPFLGKKIIKGKKGKTKKNALCGS</sequence>
<comment type="caution">
    <text evidence="1">The sequence shown here is derived from an EMBL/GenBank/DDBJ whole genome shotgun (WGS) entry which is preliminary data.</text>
</comment>
<dbReference type="Proteomes" id="UP001164929">
    <property type="component" value="Chromosome 1"/>
</dbReference>
<proteinExistence type="predicted"/>
<name>A0AAD6RM90_9ROSI</name>
<dbReference type="EMBL" id="JAQIZT010000001">
    <property type="protein sequence ID" value="KAJ7011419.1"/>
    <property type="molecule type" value="Genomic_DNA"/>
</dbReference>
<keyword evidence="2" id="KW-1185">Reference proteome</keyword>